<gene>
    <name evidence="5" type="ORF">GSI_10551</name>
</gene>
<dbReference type="EMBL" id="AYKW01000034">
    <property type="protein sequence ID" value="PIL27403.1"/>
    <property type="molecule type" value="Genomic_DNA"/>
</dbReference>
<proteinExistence type="inferred from homology"/>
<evidence type="ECO:0000313" key="6">
    <source>
        <dbReference type="Proteomes" id="UP000230002"/>
    </source>
</evidence>
<sequence length="287" mass="30209">MAAALTHAHPLLQAFRTSKPAFGAWLTLPGALNARVAASASPHLSWVLIDCEHGMTGLHPGASESIGAIAGLGRDAPSTIVRIPATGACSDGSATWQIKYVLDQGARGVLVPMVSNRTEAASIVSAARFPPTGARGFGNPFTHLAWGPGVSATDYLHRANESVVVLVQIETRDGYANLEEILSVDGLDGVFIGPYDLSLSHGFPTPSPDPHPEVEKMIQNILAVAHAKEKKCAIYCNSGERAAKRAKEGFDMINVTSDRGAMAHGLSNHLADAVTDPEMGAEREIGY</sequence>
<evidence type="ECO:0000256" key="2">
    <source>
        <dbReference type="ARBA" id="ARBA00022723"/>
    </source>
</evidence>
<protein>
    <recommendedName>
        <fullName evidence="4">HpcH/HpaI aldolase/citrate lyase domain-containing protein</fullName>
    </recommendedName>
</protein>
<dbReference type="GO" id="GO:0046872">
    <property type="term" value="F:metal ion binding"/>
    <property type="evidence" value="ECO:0007669"/>
    <property type="project" value="UniProtKB-KW"/>
</dbReference>
<evidence type="ECO:0000259" key="4">
    <source>
        <dbReference type="Pfam" id="PF03328"/>
    </source>
</evidence>
<dbReference type="GO" id="GO:0005737">
    <property type="term" value="C:cytoplasm"/>
    <property type="evidence" value="ECO:0007669"/>
    <property type="project" value="TreeGrafter"/>
</dbReference>
<dbReference type="AlphaFoldDB" id="A0A2G8S0V4"/>
<dbReference type="InterPro" id="IPR015813">
    <property type="entry name" value="Pyrv/PenolPyrv_kinase-like_dom"/>
</dbReference>
<dbReference type="SUPFAM" id="SSF51621">
    <property type="entry name" value="Phosphoenolpyruvate/pyruvate domain"/>
    <property type="match status" value="1"/>
</dbReference>
<keyword evidence="3" id="KW-0456">Lyase</keyword>
<dbReference type="PANTHER" id="PTHR30502">
    <property type="entry name" value="2-KETO-3-DEOXY-L-RHAMNONATE ALDOLASE"/>
    <property type="match status" value="1"/>
</dbReference>
<dbReference type="Pfam" id="PF03328">
    <property type="entry name" value="HpcH_HpaI"/>
    <property type="match status" value="1"/>
</dbReference>
<dbReference type="STRING" id="1077348.A0A2G8S0V4"/>
<comment type="caution">
    <text evidence="5">The sequence shown here is derived from an EMBL/GenBank/DDBJ whole genome shotgun (WGS) entry which is preliminary data.</text>
</comment>
<name>A0A2G8S0V4_9APHY</name>
<accession>A0A2G8S0V4</accession>
<dbReference type="PANTHER" id="PTHR30502:SF0">
    <property type="entry name" value="PHOSPHOENOLPYRUVATE CARBOXYLASE FAMILY PROTEIN"/>
    <property type="match status" value="1"/>
</dbReference>
<dbReference type="Gene3D" id="3.20.20.60">
    <property type="entry name" value="Phosphoenolpyruvate-binding domains"/>
    <property type="match status" value="1"/>
</dbReference>
<dbReference type="InterPro" id="IPR040442">
    <property type="entry name" value="Pyrv_kinase-like_dom_sf"/>
</dbReference>
<dbReference type="InterPro" id="IPR050251">
    <property type="entry name" value="HpcH-HpaI_aldolase"/>
</dbReference>
<dbReference type="Proteomes" id="UP000230002">
    <property type="component" value="Unassembled WGS sequence"/>
</dbReference>
<dbReference type="InterPro" id="IPR005000">
    <property type="entry name" value="Aldolase/citrate-lyase_domain"/>
</dbReference>
<dbReference type="OrthoDB" id="1621678at2759"/>
<feature type="domain" description="HpcH/HpaI aldolase/citrate lyase" evidence="4">
    <location>
        <begin position="29"/>
        <end position="262"/>
    </location>
</feature>
<evidence type="ECO:0000313" key="5">
    <source>
        <dbReference type="EMBL" id="PIL27403.1"/>
    </source>
</evidence>
<reference evidence="5 6" key="1">
    <citation type="journal article" date="2015" name="Sci. Rep.">
        <title>Chromosome-level genome map provides insights into diverse defense mechanisms in the medicinal fungus Ganoderma sinense.</title>
        <authorList>
            <person name="Zhu Y."/>
            <person name="Xu J."/>
            <person name="Sun C."/>
            <person name="Zhou S."/>
            <person name="Xu H."/>
            <person name="Nelson D.R."/>
            <person name="Qian J."/>
            <person name="Song J."/>
            <person name="Luo H."/>
            <person name="Xiang L."/>
            <person name="Li Y."/>
            <person name="Xu Z."/>
            <person name="Ji A."/>
            <person name="Wang L."/>
            <person name="Lu S."/>
            <person name="Hayward A."/>
            <person name="Sun W."/>
            <person name="Li X."/>
            <person name="Schwartz D.C."/>
            <person name="Wang Y."/>
            <person name="Chen S."/>
        </authorList>
    </citation>
    <scope>NUCLEOTIDE SEQUENCE [LARGE SCALE GENOMIC DNA]</scope>
    <source>
        <strain evidence="5 6">ZZ0214-1</strain>
    </source>
</reference>
<evidence type="ECO:0000256" key="1">
    <source>
        <dbReference type="ARBA" id="ARBA00005568"/>
    </source>
</evidence>
<keyword evidence="2" id="KW-0479">Metal-binding</keyword>
<evidence type="ECO:0000256" key="3">
    <source>
        <dbReference type="ARBA" id="ARBA00023239"/>
    </source>
</evidence>
<keyword evidence="6" id="KW-1185">Reference proteome</keyword>
<organism evidence="5 6">
    <name type="scientific">Ganoderma sinense ZZ0214-1</name>
    <dbReference type="NCBI Taxonomy" id="1077348"/>
    <lineage>
        <taxon>Eukaryota</taxon>
        <taxon>Fungi</taxon>
        <taxon>Dikarya</taxon>
        <taxon>Basidiomycota</taxon>
        <taxon>Agaricomycotina</taxon>
        <taxon>Agaricomycetes</taxon>
        <taxon>Polyporales</taxon>
        <taxon>Polyporaceae</taxon>
        <taxon>Ganoderma</taxon>
    </lineage>
</organism>
<comment type="similarity">
    <text evidence="1">Belongs to the HpcH/HpaI aldolase family.</text>
</comment>
<dbReference type="GO" id="GO:0016832">
    <property type="term" value="F:aldehyde-lyase activity"/>
    <property type="evidence" value="ECO:0007669"/>
    <property type="project" value="TreeGrafter"/>
</dbReference>